<feature type="non-terminal residue" evidence="2">
    <location>
        <position position="424"/>
    </location>
</feature>
<dbReference type="Proteomes" id="UP000030108">
    <property type="component" value="Unassembled WGS sequence"/>
</dbReference>
<sequence length="424" mass="47868">MRLSRAYSSVQNYLEKLADSAKKSLRKLGRRAFESMEDDCKDPQFFCFNFNNINQYVLPRTETVGNKSTMRNGTAATAIILEDVPKGAFKREPYINNVREGKHRDLTVDTLYNAIDEEHRAKIGTATILRILTKHVDSLKSLRKAVELLFQDPDFCAVLRLRLRKTRVLSMGTSGINEAVVSGASDVLDDLFEGNQLMVDCLRKAINYLDQEESIYHSKSWAIPLIQPWHMGWAYLKSIFQIHWFELTGKDTLGFRRAVGILGRNPNPADYYPAEDAVVTVFETMVLSAARVLLRQEHGTIERTATNSKGFQLLEELERYFDPDGPLCNMEYLSSLARKIYNNYMTTKAYHSALSDLSTPAQPSAVDIRQVLRSKMEKQLQDSKISAPTLATTSDQATSSTIAFTPEPLLLAGDQVLANGKLFM</sequence>
<comment type="caution">
    <text evidence="2">The sequence shown here is derived from an EMBL/GenBank/DDBJ whole genome shotgun (WGS) entry which is preliminary data.</text>
</comment>
<proteinExistence type="predicted"/>
<gene>
    <name evidence="2" type="ORF">RSOL_325590</name>
</gene>
<dbReference type="InterPro" id="IPR046496">
    <property type="entry name" value="DUF6589"/>
</dbReference>
<evidence type="ECO:0000259" key="1">
    <source>
        <dbReference type="Pfam" id="PF20231"/>
    </source>
</evidence>
<evidence type="ECO:0000313" key="2">
    <source>
        <dbReference type="EMBL" id="EUC59841.1"/>
    </source>
</evidence>
<accession>A0A0A1UM71</accession>
<organism evidence="2 3">
    <name type="scientific">Rhizoctonia solani AG-3 Rhs1AP</name>
    <dbReference type="NCBI Taxonomy" id="1086054"/>
    <lineage>
        <taxon>Eukaryota</taxon>
        <taxon>Fungi</taxon>
        <taxon>Dikarya</taxon>
        <taxon>Basidiomycota</taxon>
        <taxon>Agaricomycotina</taxon>
        <taxon>Agaricomycetes</taxon>
        <taxon>Cantharellales</taxon>
        <taxon>Ceratobasidiaceae</taxon>
        <taxon>Rhizoctonia</taxon>
    </lineage>
</organism>
<feature type="domain" description="DUF6589" evidence="1">
    <location>
        <begin position="102"/>
        <end position="424"/>
    </location>
</feature>
<protein>
    <recommendedName>
        <fullName evidence="1">DUF6589 domain-containing protein</fullName>
    </recommendedName>
</protein>
<name>A0A0A1UM71_9AGAM</name>
<dbReference type="Pfam" id="PF20231">
    <property type="entry name" value="DUF6589"/>
    <property type="match status" value="1"/>
</dbReference>
<dbReference type="EMBL" id="JATN01000321">
    <property type="protein sequence ID" value="EUC59841.1"/>
    <property type="molecule type" value="Genomic_DNA"/>
</dbReference>
<reference evidence="3" key="1">
    <citation type="journal article" date="2014" name="Genome Announc.">
        <title>Draft genome sequence of the plant-pathogenic soil fungus Rhizoctonia solani anastomosis group 3 strain Rhs1AP.</title>
        <authorList>
            <person name="Cubeta M.A."/>
            <person name="Thomas E."/>
            <person name="Dean R.A."/>
            <person name="Jabaji S."/>
            <person name="Neate S.M."/>
            <person name="Tavantzis S."/>
            <person name="Toda T."/>
            <person name="Vilgalys R."/>
            <person name="Bharathan N."/>
            <person name="Fedorova-Abrams N."/>
            <person name="Pakala S.B."/>
            <person name="Pakala S.M."/>
            <person name="Zafar N."/>
            <person name="Joardar V."/>
            <person name="Losada L."/>
            <person name="Nierman W.C."/>
        </authorList>
    </citation>
    <scope>NUCLEOTIDE SEQUENCE [LARGE SCALE GENOMIC DNA]</scope>
    <source>
        <strain evidence="3">AG-3</strain>
    </source>
</reference>
<dbReference type="AlphaFoldDB" id="A0A0A1UM71"/>
<dbReference type="OrthoDB" id="3033641at2759"/>
<evidence type="ECO:0000313" key="3">
    <source>
        <dbReference type="Proteomes" id="UP000030108"/>
    </source>
</evidence>